<dbReference type="Proteomes" id="UP000469950">
    <property type="component" value="Unassembled WGS sequence"/>
</dbReference>
<gene>
    <name evidence="1" type="ORF">F6453_2369</name>
</gene>
<sequence length="52" mass="6190">MSDNKSKTKPLKNCHDCGRFVEKKRWVPAEKRNERHPLCRECASLYDSPWDV</sequence>
<dbReference type="AlphaFoldDB" id="A0A833JP10"/>
<evidence type="ECO:0000313" key="2">
    <source>
        <dbReference type="Proteomes" id="UP000469950"/>
    </source>
</evidence>
<reference evidence="1 2" key="1">
    <citation type="submission" date="2019-10" db="EMBL/GenBank/DDBJ databases">
        <title>Draft genome sequence of Marinobacter hydrocarbonoclasticus NCT7M from the microbiome of the marine copepod.</title>
        <authorList>
            <person name="Nuttall R."/>
            <person name="Sharma G."/>
            <person name="Moisander P."/>
        </authorList>
    </citation>
    <scope>NUCLEOTIDE SEQUENCE [LARGE SCALE GENOMIC DNA]</scope>
    <source>
        <strain evidence="1 2">NCT7M</strain>
    </source>
</reference>
<dbReference type="RefSeq" id="WP_153740950.1">
    <property type="nucleotide sequence ID" value="NZ_WBMP01000009.1"/>
</dbReference>
<proteinExistence type="predicted"/>
<name>A0A833JP10_MARNT</name>
<protein>
    <submittedName>
        <fullName evidence="1">Uncharacterized protein</fullName>
    </submittedName>
</protein>
<accession>A0A833JP10</accession>
<dbReference type="EMBL" id="WBMP01000009">
    <property type="protein sequence ID" value="KAE8545397.1"/>
    <property type="molecule type" value="Genomic_DNA"/>
</dbReference>
<comment type="caution">
    <text evidence="1">The sequence shown here is derived from an EMBL/GenBank/DDBJ whole genome shotgun (WGS) entry which is preliminary data.</text>
</comment>
<evidence type="ECO:0000313" key="1">
    <source>
        <dbReference type="EMBL" id="KAE8545397.1"/>
    </source>
</evidence>
<organism evidence="1 2">
    <name type="scientific">Marinobacter nauticus</name>
    <name type="common">Marinobacter hydrocarbonoclasticus</name>
    <name type="synonym">Marinobacter aquaeolei</name>
    <dbReference type="NCBI Taxonomy" id="2743"/>
    <lineage>
        <taxon>Bacteria</taxon>
        <taxon>Pseudomonadati</taxon>
        <taxon>Pseudomonadota</taxon>
        <taxon>Gammaproteobacteria</taxon>
        <taxon>Pseudomonadales</taxon>
        <taxon>Marinobacteraceae</taxon>
        <taxon>Marinobacter</taxon>
    </lineage>
</organism>